<evidence type="ECO:0000256" key="14">
    <source>
        <dbReference type="SAM" id="Phobius"/>
    </source>
</evidence>
<dbReference type="NCBIfam" id="NF041335">
    <property type="entry name" value="surf_glcprot_Halo"/>
    <property type="match status" value="1"/>
</dbReference>
<dbReference type="AlphaFoldDB" id="A0ABD5ZFZ8"/>
<evidence type="ECO:0000256" key="13">
    <source>
        <dbReference type="SAM" id="MobiDB-lite"/>
    </source>
</evidence>
<keyword evidence="5" id="KW-0134">Cell wall</keyword>
<dbReference type="GO" id="GO:0005886">
    <property type="term" value="C:plasma membrane"/>
    <property type="evidence" value="ECO:0007669"/>
    <property type="project" value="UniProtKB-SubCell"/>
</dbReference>
<evidence type="ECO:0000256" key="11">
    <source>
        <dbReference type="ARBA" id="ARBA00023136"/>
    </source>
</evidence>
<feature type="domain" description="GOLD" evidence="15">
    <location>
        <begin position="162"/>
        <end position="317"/>
    </location>
</feature>
<keyword evidence="7" id="KW-0701">S-layer</keyword>
<dbReference type="InterPro" id="IPR009038">
    <property type="entry name" value="GOLD_dom"/>
</dbReference>
<evidence type="ECO:0000256" key="9">
    <source>
        <dbReference type="ARBA" id="ARBA00022729"/>
    </source>
</evidence>
<comment type="caution">
    <text evidence="16">The sequence shown here is derived from an EMBL/GenBank/DDBJ whole genome shotgun (WGS) entry which is preliminary data.</text>
</comment>
<keyword evidence="6" id="KW-0964">Secreted</keyword>
<evidence type="ECO:0000256" key="10">
    <source>
        <dbReference type="ARBA" id="ARBA00022989"/>
    </source>
</evidence>
<evidence type="ECO:0000256" key="5">
    <source>
        <dbReference type="ARBA" id="ARBA00022512"/>
    </source>
</evidence>
<keyword evidence="10 14" id="KW-1133">Transmembrane helix</keyword>
<evidence type="ECO:0000256" key="8">
    <source>
        <dbReference type="ARBA" id="ARBA00022692"/>
    </source>
</evidence>
<evidence type="ECO:0000256" key="6">
    <source>
        <dbReference type="ARBA" id="ARBA00022525"/>
    </source>
</evidence>
<feature type="compositionally biased region" description="Acidic residues" evidence="13">
    <location>
        <begin position="815"/>
        <end position="839"/>
    </location>
</feature>
<evidence type="ECO:0000313" key="17">
    <source>
        <dbReference type="Proteomes" id="UP001596481"/>
    </source>
</evidence>
<evidence type="ECO:0000256" key="4">
    <source>
        <dbReference type="ARBA" id="ARBA00022475"/>
    </source>
</evidence>
<feature type="region of interest" description="Disordered" evidence="13">
    <location>
        <begin position="777"/>
        <end position="845"/>
    </location>
</feature>
<dbReference type="InterPro" id="IPR057149">
    <property type="entry name" value="DUF7827"/>
</dbReference>
<dbReference type="Gene3D" id="2.60.40.10">
    <property type="entry name" value="Immunoglobulins"/>
    <property type="match status" value="1"/>
</dbReference>
<accession>A0ABD5ZFZ8</accession>
<protein>
    <submittedName>
        <fullName evidence="16">ArtA-dependent S-layer glycoprotein</fullName>
    </submittedName>
</protein>
<feature type="compositionally biased region" description="Low complexity" evidence="13">
    <location>
        <begin position="790"/>
        <end position="799"/>
    </location>
</feature>
<keyword evidence="9" id="KW-0732">Signal</keyword>
<gene>
    <name evidence="16" type="ORF">ACFQJC_11810</name>
</gene>
<keyword evidence="11 14" id="KW-0472">Membrane</keyword>
<dbReference type="RefSeq" id="WP_390223700.1">
    <property type="nucleotide sequence ID" value="NZ_JBHTAA010000005.1"/>
</dbReference>
<evidence type="ECO:0000313" key="16">
    <source>
        <dbReference type="EMBL" id="MFC7204202.1"/>
    </source>
</evidence>
<dbReference type="NCBIfam" id="TIGR04207">
    <property type="entry name" value="halo_sig_pep"/>
    <property type="match status" value="1"/>
</dbReference>
<reference evidence="16 17" key="1">
    <citation type="journal article" date="2019" name="Int. J. Syst. Evol. Microbiol.">
        <title>The Global Catalogue of Microorganisms (GCM) 10K type strain sequencing project: providing services to taxonomists for standard genome sequencing and annotation.</title>
        <authorList>
            <consortium name="The Broad Institute Genomics Platform"/>
            <consortium name="The Broad Institute Genome Sequencing Center for Infectious Disease"/>
            <person name="Wu L."/>
            <person name="Ma J."/>
        </authorList>
    </citation>
    <scope>NUCLEOTIDE SEQUENCE [LARGE SCALE GENOMIC DNA]</scope>
    <source>
        <strain evidence="16 17">DSM 29988</strain>
    </source>
</reference>
<evidence type="ECO:0000256" key="12">
    <source>
        <dbReference type="ARBA" id="ARBA00023180"/>
    </source>
</evidence>
<sequence>MKGNKQIRAVLLAALMVMSVFAGSIAFSGSAAADAEGVTLASSSVEAGPSASVGVTSVAETDGTANDYYVWVDVNGDGVYNTSEPLVSSADPTNFANELDVSDLSTGTYNVSALNSSSTLSGGEVADFNASDALTITSASNPSFLSAIHYQNGTDEADAEFEIAFSENVTVNDINVSNGDGDDFTSTTDVTNGRVLIEVNDVYTDDFEVEYNVSDDSGNTVTGTKDVTFAPVFVNGTNNATAYKGSVVAVVSNSTNSDVEVNAVDDDNSYQFDGSTGTASKVFLFKTSNRDLGEYEFTFDGQTSSVDVRDLGLDVTVDELNVTDEDDVTGTVTANAGGRTVDVVVLDEDDEEVASDSVTLNGQGEGDFNVETLDAGEYTIEVTDVLSGVTVSSDTVTVTKAADSSADFETSVVTEQVGDIAEVTVSLTGTSTANVTIGSDDVGYTAEVEVSDEDDDGEVVLLFNTYQPNVAGSFTADGDDEVTDTNITTEVPSGDLLDAGDYDLEVATGGDADNVGTLVLEERSTDSQAIWTAPTGTDVADAADVYDAIENGNVTESSEIANGDIVVHQISATGLEGAFEAESFDDLAGTQFNITVEQTNPGPNRKAKVLGINSTSATVIADGENDTYFVVYDLDDVSASRTDFYSNASGVTQLSVADGDSFNATFTVLEDGDLTEEEDGESVSADFDVVEPEISLDNDEITVNAAAGQTISGTATVAPGTALTFRVRSSGDTQPRFLKTGTAYVQADGTFSATFDFSEQAVDDTFDVTVSVDSGDAADATAEGTVGQVEETTTEATETTTEEPTETTTEATTEATEEPTEETTEATEEPTEEPTEEETSTGTPGFGIAVALVALVAAALLAVRRD</sequence>
<proteinExistence type="inferred from homology"/>
<dbReference type="Pfam" id="PF18204">
    <property type="entry name" value="PGF-CTERM"/>
    <property type="match status" value="1"/>
</dbReference>
<keyword evidence="8 14" id="KW-0812">Transmembrane</keyword>
<dbReference type="InterPro" id="IPR026371">
    <property type="entry name" value="PGF_CTERM"/>
</dbReference>
<keyword evidence="4" id="KW-1003">Cell membrane</keyword>
<evidence type="ECO:0000256" key="7">
    <source>
        <dbReference type="ARBA" id="ARBA00022601"/>
    </source>
</evidence>
<dbReference type="InterPro" id="IPR013783">
    <property type="entry name" value="Ig-like_fold"/>
</dbReference>
<name>A0ABD5ZFZ8_9EURY</name>
<dbReference type="Proteomes" id="UP001596481">
    <property type="component" value="Unassembled WGS sequence"/>
</dbReference>
<dbReference type="NCBIfam" id="TIGR04126">
    <property type="entry name" value="PGF_CTERM"/>
    <property type="match status" value="1"/>
</dbReference>
<keyword evidence="17" id="KW-1185">Reference proteome</keyword>
<evidence type="ECO:0000256" key="1">
    <source>
        <dbReference type="ARBA" id="ARBA00004236"/>
    </source>
</evidence>
<feature type="transmembrane region" description="Helical" evidence="14">
    <location>
        <begin position="845"/>
        <end position="863"/>
    </location>
</feature>
<comment type="subcellular location">
    <subcellularLocation>
        <location evidence="1">Cell membrane</location>
    </subcellularLocation>
    <subcellularLocation>
        <location evidence="2">Secreted</location>
        <location evidence="2">Cell wall</location>
        <location evidence="2">S-layer</location>
    </subcellularLocation>
</comment>
<dbReference type="Pfam" id="PF25162">
    <property type="entry name" value="DUF7827"/>
    <property type="match status" value="1"/>
</dbReference>
<dbReference type="NCBIfam" id="NF045517">
    <property type="entry name" value="halo_surf_dom"/>
    <property type="match status" value="1"/>
</dbReference>
<evidence type="ECO:0000256" key="3">
    <source>
        <dbReference type="ARBA" id="ARBA00009327"/>
    </source>
</evidence>
<evidence type="ECO:0000259" key="15">
    <source>
        <dbReference type="PROSITE" id="PS50866"/>
    </source>
</evidence>
<organism evidence="16 17">
    <name type="scientific">Haloferax namakaokahaiae</name>
    <dbReference type="NCBI Taxonomy" id="1748331"/>
    <lineage>
        <taxon>Archaea</taxon>
        <taxon>Methanobacteriati</taxon>
        <taxon>Methanobacteriota</taxon>
        <taxon>Stenosarchaea group</taxon>
        <taxon>Halobacteria</taxon>
        <taxon>Halobacteriales</taxon>
        <taxon>Haloferacaceae</taxon>
        <taxon>Haloferax</taxon>
    </lineage>
</organism>
<dbReference type="EMBL" id="JBHTAA010000005">
    <property type="protein sequence ID" value="MFC7204202.1"/>
    <property type="molecule type" value="Genomic_DNA"/>
</dbReference>
<dbReference type="GO" id="GO:0030115">
    <property type="term" value="C:S-layer"/>
    <property type="evidence" value="ECO:0007669"/>
    <property type="project" value="UniProtKB-SubCell"/>
</dbReference>
<dbReference type="PROSITE" id="PS50866">
    <property type="entry name" value="GOLD"/>
    <property type="match status" value="1"/>
</dbReference>
<dbReference type="InterPro" id="IPR026452">
    <property type="entry name" value="Surf_glycop_sig_pep"/>
</dbReference>
<evidence type="ECO:0000256" key="2">
    <source>
        <dbReference type="ARBA" id="ARBA00004237"/>
    </source>
</evidence>
<keyword evidence="12" id="KW-0325">Glycoprotein</keyword>
<comment type="similarity">
    <text evidence="3">Belongs to the halobacterial S-layer protein family.</text>
</comment>